<proteinExistence type="predicted"/>
<feature type="domain" description="DUF2383" evidence="1">
    <location>
        <begin position="10"/>
        <end position="115"/>
    </location>
</feature>
<gene>
    <name evidence="2" type="ORF">AWJ07_11010</name>
</gene>
<comment type="caution">
    <text evidence="2">The sequence shown here is derived from an EMBL/GenBank/DDBJ whole genome shotgun (WGS) entry which is preliminary data.</text>
</comment>
<dbReference type="InterPro" id="IPR012347">
    <property type="entry name" value="Ferritin-like"/>
</dbReference>
<dbReference type="InterPro" id="IPR011971">
    <property type="entry name" value="CHP02284"/>
</dbReference>
<dbReference type="InterPro" id="IPR019052">
    <property type="entry name" value="DUF2383"/>
</dbReference>
<evidence type="ECO:0000313" key="3">
    <source>
        <dbReference type="Proteomes" id="UP000055702"/>
    </source>
</evidence>
<reference evidence="2 3" key="1">
    <citation type="submission" date="2016-01" db="EMBL/GenBank/DDBJ databases">
        <title>Draft genome of the antarctic isolate Shewanella frigidimarina Ag06-30.</title>
        <authorList>
            <person name="Parmeciano Di Noto G."/>
            <person name="Vazquez S."/>
            <person name="Mac Cormack W."/>
            <person name="Iriarte A."/>
            <person name="Quiroga C."/>
        </authorList>
    </citation>
    <scope>NUCLEOTIDE SEQUENCE [LARGE SCALE GENOMIC DNA]</scope>
    <source>
        <strain evidence="2 3">Ag06-30</strain>
    </source>
</reference>
<protein>
    <recommendedName>
        <fullName evidence="1">DUF2383 domain-containing protein</fullName>
    </recommendedName>
</protein>
<dbReference type="EMBL" id="LRDC01000090">
    <property type="protein sequence ID" value="KVW99828.1"/>
    <property type="molecule type" value="Genomic_DNA"/>
</dbReference>
<dbReference type="Pfam" id="PF09537">
    <property type="entry name" value="DUF2383"/>
    <property type="match status" value="1"/>
</dbReference>
<dbReference type="Gene3D" id="1.20.1260.10">
    <property type="match status" value="1"/>
</dbReference>
<accession>A0A119CYI0</accession>
<organism evidence="2">
    <name type="scientific">Shewanella frigidimarina</name>
    <dbReference type="NCBI Taxonomy" id="56812"/>
    <lineage>
        <taxon>Bacteria</taxon>
        <taxon>Pseudomonadati</taxon>
        <taxon>Pseudomonadota</taxon>
        <taxon>Gammaproteobacteria</taxon>
        <taxon>Alteromonadales</taxon>
        <taxon>Shewanellaceae</taxon>
        <taxon>Shewanella</taxon>
    </lineage>
</organism>
<dbReference type="NCBIfam" id="TIGR02284">
    <property type="entry name" value="PA2169 family four-helix-bundle protein"/>
    <property type="match status" value="1"/>
</dbReference>
<dbReference type="RefSeq" id="WP_059748013.1">
    <property type="nucleotide sequence ID" value="NZ_JBOZPT010000004.1"/>
</dbReference>
<dbReference type="Proteomes" id="UP000055702">
    <property type="component" value="Unassembled WGS sequence"/>
</dbReference>
<name>A0A119CYI0_SHEFR</name>
<dbReference type="AlphaFoldDB" id="A0A119CYI0"/>
<sequence>MLNQKTSVENVTDVIQVMRAGVEFYQDAIEKVSNPALKSTFTKMATKKAAAIQALQPLAIAEQGDIEDGSSLAVESRKIYTKFVAMFSSDEDYTYIKQLEEVEDKVLEVLDDAIDTNQQGQALLILTNIRADAQSMHDEMKTLQQLKKN</sequence>
<evidence type="ECO:0000259" key="1">
    <source>
        <dbReference type="Pfam" id="PF09537"/>
    </source>
</evidence>
<evidence type="ECO:0000313" key="2">
    <source>
        <dbReference type="EMBL" id="KVW99828.1"/>
    </source>
</evidence>